<dbReference type="EMBL" id="JAMPKM010000032">
    <property type="protein sequence ID" value="MEP0820524.1"/>
    <property type="molecule type" value="Genomic_DNA"/>
</dbReference>
<protein>
    <recommendedName>
        <fullName evidence="3">Aminoglycoside nucleotidyltransferase</fullName>
    </recommendedName>
</protein>
<dbReference type="Pfam" id="PF10706">
    <property type="entry name" value="Aminoglyc_resit"/>
    <property type="match status" value="1"/>
</dbReference>
<evidence type="ECO:0000313" key="1">
    <source>
        <dbReference type="EMBL" id="MEP0820524.1"/>
    </source>
</evidence>
<dbReference type="Proteomes" id="UP001464891">
    <property type="component" value="Unassembled WGS sequence"/>
</dbReference>
<evidence type="ECO:0000313" key="2">
    <source>
        <dbReference type="Proteomes" id="UP001464891"/>
    </source>
</evidence>
<sequence length="173" mass="19498">MKSEDVLQIVTWLERAEIPVWLDGGWGVDALLSQQTRSHSDLDLVVRLEDAGQIEQTLAIYQFAIILNELPTRFVMKDANCRSVDFHTVQQDSSGQLIQVLQDGTPFHYPQDSLAGQGRIDGNVISCITPEVQMLCHTGYNPQAKDIHDVRLLQQYFNLPLPEEYVGVVTGFE</sequence>
<name>A0ABV0JFF6_9CYAN</name>
<reference evidence="1 2" key="1">
    <citation type="submission" date="2022-04" db="EMBL/GenBank/DDBJ databases">
        <title>Positive selection, recombination, and allopatry shape intraspecific diversity of widespread and dominant cyanobacteria.</title>
        <authorList>
            <person name="Wei J."/>
            <person name="Shu W."/>
            <person name="Hu C."/>
        </authorList>
    </citation>
    <scope>NUCLEOTIDE SEQUENCE [LARGE SCALE GENOMIC DNA]</scope>
    <source>
        <strain evidence="1 2">GB2-A4</strain>
    </source>
</reference>
<comment type="caution">
    <text evidence="1">The sequence shown here is derived from an EMBL/GenBank/DDBJ whole genome shotgun (WGS) entry which is preliminary data.</text>
</comment>
<dbReference type="Gene3D" id="3.30.460.40">
    <property type="match status" value="1"/>
</dbReference>
<organism evidence="1 2">
    <name type="scientific">Trichocoleus desertorum GB2-A4</name>
    <dbReference type="NCBI Taxonomy" id="2933944"/>
    <lineage>
        <taxon>Bacteria</taxon>
        <taxon>Bacillati</taxon>
        <taxon>Cyanobacteriota</taxon>
        <taxon>Cyanophyceae</taxon>
        <taxon>Leptolyngbyales</taxon>
        <taxon>Trichocoleusaceae</taxon>
        <taxon>Trichocoleus</taxon>
    </lineage>
</organism>
<evidence type="ECO:0008006" key="3">
    <source>
        <dbReference type="Google" id="ProtNLM"/>
    </source>
</evidence>
<accession>A0ABV0JFF6</accession>
<keyword evidence="2" id="KW-1185">Reference proteome</keyword>
<proteinExistence type="predicted"/>
<gene>
    <name evidence="1" type="ORF">NC998_25850</name>
</gene>
<dbReference type="InterPro" id="IPR019646">
    <property type="entry name" value="Aminoglyc_AdlTrfase"/>
</dbReference>
<dbReference type="RefSeq" id="WP_190443324.1">
    <property type="nucleotide sequence ID" value="NZ_JAMPKM010000032.1"/>
</dbReference>